<dbReference type="InterPro" id="IPR021401">
    <property type="entry name" value="DUF3040"/>
</dbReference>
<reference evidence="3 4" key="1">
    <citation type="submission" date="2021-03" db="EMBL/GenBank/DDBJ databases">
        <title>Actinomadura violae sp. nov., isolated from lichen in Thailand.</title>
        <authorList>
            <person name="Kanchanasin P."/>
            <person name="Saeng-In P."/>
            <person name="Phongsopitanun W."/>
            <person name="Yuki M."/>
            <person name="Kudo T."/>
            <person name="Ohkuma M."/>
            <person name="Tanasupawat S."/>
        </authorList>
    </citation>
    <scope>NUCLEOTIDE SEQUENCE [LARGE SCALE GENOMIC DNA]</scope>
    <source>
        <strain evidence="3 4">LCR2-06</strain>
    </source>
</reference>
<protein>
    <submittedName>
        <fullName evidence="3">DUF3040 domain-containing protein</fullName>
    </submittedName>
</protein>
<keyword evidence="2" id="KW-1133">Transmembrane helix</keyword>
<feature type="compositionally biased region" description="Low complexity" evidence="1">
    <location>
        <begin position="83"/>
        <end position="97"/>
    </location>
</feature>
<keyword evidence="2" id="KW-0472">Membrane</keyword>
<evidence type="ECO:0000313" key="3">
    <source>
        <dbReference type="EMBL" id="MBO2462386.1"/>
    </source>
</evidence>
<dbReference type="Pfam" id="PF11239">
    <property type="entry name" value="DUF3040"/>
    <property type="match status" value="1"/>
</dbReference>
<keyword evidence="2" id="KW-0812">Transmembrane</keyword>
<evidence type="ECO:0000256" key="1">
    <source>
        <dbReference type="SAM" id="MobiDB-lite"/>
    </source>
</evidence>
<comment type="caution">
    <text evidence="3">The sequence shown here is derived from an EMBL/GenBank/DDBJ whole genome shotgun (WGS) entry which is preliminary data.</text>
</comment>
<accession>A0ABS3S051</accession>
<name>A0ABS3S051_9ACTN</name>
<keyword evidence="4" id="KW-1185">Reference proteome</keyword>
<gene>
    <name evidence="3" type="ORF">J4709_32920</name>
</gene>
<feature type="region of interest" description="Disordered" evidence="1">
    <location>
        <begin position="76"/>
        <end position="97"/>
    </location>
</feature>
<evidence type="ECO:0000313" key="4">
    <source>
        <dbReference type="Proteomes" id="UP000680206"/>
    </source>
</evidence>
<dbReference type="Proteomes" id="UP000680206">
    <property type="component" value="Unassembled WGS sequence"/>
</dbReference>
<feature type="transmembrane region" description="Helical" evidence="2">
    <location>
        <begin position="53"/>
        <end position="72"/>
    </location>
</feature>
<organism evidence="3 4">
    <name type="scientific">Actinomadura violacea</name>
    <dbReference type="NCBI Taxonomy" id="2819934"/>
    <lineage>
        <taxon>Bacteria</taxon>
        <taxon>Bacillati</taxon>
        <taxon>Actinomycetota</taxon>
        <taxon>Actinomycetes</taxon>
        <taxon>Streptosporangiales</taxon>
        <taxon>Thermomonosporaceae</taxon>
        <taxon>Actinomadura</taxon>
    </lineage>
</organism>
<sequence>MSLSIRERLILRRIERELRSGDPGLAALLESHGAEPAARGEGMPAVSQEPPTWLLMGFVLCVIAAAVMLNRFSPAPGSWYPQSASSSAASADSPDGR</sequence>
<proteinExistence type="predicted"/>
<evidence type="ECO:0000256" key="2">
    <source>
        <dbReference type="SAM" id="Phobius"/>
    </source>
</evidence>
<dbReference type="RefSeq" id="WP_208246582.1">
    <property type="nucleotide sequence ID" value="NZ_JAGEPF010000021.1"/>
</dbReference>
<dbReference type="EMBL" id="JAGEPF010000021">
    <property type="protein sequence ID" value="MBO2462386.1"/>
    <property type="molecule type" value="Genomic_DNA"/>
</dbReference>